<accession>A0A2A9FE23</accession>
<keyword evidence="4" id="KW-1185">Reference proteome</keyword>
<dbReference type="AlphaFoldDB" id="A0A2A9FE23"/>
<dbReference type="RefSeq" id="WP_098512707.1">
    <property type="nucleotide sequence ID" value="NZ_JBIAKZ010000009.1"/>
</dbReference>
<sequence>MTATDVLARHGTRALLRFTSLILIFTGLHLARLPFLALARGLGAAMTTIDTALSTPPRARTTRQRRGDRWGEPIPTTRHHHSQTRGRARAGYPDYGPAHHPEPPDSGVRWPGTATP</sequence>
<proteinExistence type="predicted"/>
<feature type="compositionally biased region" description="Basic residues" evidence="1">
    <location>
        <begin position="77"/>
        <end position="88"/>
    </location>
</feature>
<evidence type="ECO:0000313" key="3">
    <source>
        <dbReference type="EMBL" id="PFG48665.1"/>
    </source>
</evidence>
<keyword evidence="2" id="KW-0812">Transmembrane</keyword>
<comment type="caution">
    <text evidence="3">The sequence shown here is derived from an EMBL/GenBank/DDBJ whole genome shotgun (WGS) entry which is preliminary data.</text>
</comment>
<evidence type="ECO:0000313" key="4">
    <source>
        <dbReference type="Proteomes" id="UP000243542"/>
    </source>
</evidence>
<name>A0A2A9FE23_9PSEU</name>
<evidence type="ECO:0000256" key="2">
    <source>
        <dbReference type="SAM" id="Phobius"/>
    </source>
</evidence>
<keyword evidence="2" id="KW-0472">Membrane</keyword>
<feature type="transmembrane region" description="Helical" evidence="2">
    <location>
        <begin position="14"/>
        <end position="31"/>
    </location>
</feature>
<protein>
    <submittedName>
        <fullName evidence="3">Uncharacterized protein</fullName>
    </submittedName>
</protein>
<keyword evidence="2" id="KW-1133">Transmembrane helix</keyword>
<reference evidence="3 4" key="1">
    <citation type="submission" date="2017-10" db="EMBL/GenBank/DDBJ databases">
        <title>Sequencing the genomes of 1000 actinobacteria strains.</title>
        <authorList>
            <person name="Klenk H.-P."/>
        </authorList>
    </citation>
    <scope>NUCLEOTIDE SEQUENCE [LARGE SCALE GENOMIC DNA]</scope>
    <source>
        <strain evidence="3 4">DSM 46092</strain>
    </source>
</reference>
<evidence type="ECO:0000256" key="1">
    <source>
        <dbReference type="SAM" id="MobiDB-lite"/>
    </source>
</evidence>
<gene>
    <name evidence="3" type="ORF">ATK36_3767</name>
</gene>
<dbReference type="Proteomes" id="UP000243542">
    <property type="component" value="Unassembled WGS sequence"/>
</dbReference>
<dbReference type="EMBL" id="PDJK01000002">
    <property type="protein sequence ID" value="PFG48665.1"/>
    <property type="molecule type" value="Genomic_DNA"/>
</dbReference>
<organism evidence="3 4">
    <name type="scientific">Amycolatopsis sulphurea</name>
    <dbReference type="NCBI Taxonomy" id="76022"/>
    <lineage>
        <taxon>Bacteria</taxon>
        <taxon>Bacillati</taxon>
        <taxon>Actinomycetota</taxon>
        <taxon>Actinomycetes</taxon>
        <taxon>Pseudonocardiales</taxon>
        <taxon>Pseudonocardiaceae</taxon>
        <taxon>Amycolatopsis</taxon>
    </lineage>
</organism>
<feature type="region of interest" description="Disordered" evidence="1">
    <location>
        <begin position="53"/>
        <end position="116"/>
    </location>
</feature>